<keyword evidence="2" id="KW-1185">Reference proteome</keyword>
<reference evidence="1 2" key="1">
    <citation type="journal article" date="2023" name="Science">
        <title>Complex scaffold remodeling in plant triterpene biosynthesis.</title>
        <authorList>
            <person name="De La Pena R."/>
            <person name="Hodgson H."/>
            <person name="Liu J.C."/>
            <person name="Stephenson M.J."/>
            <person name="Martin A.C."/>
            <person name="Owen C."/>
            <person name="Harkess A."/>
            <person name="Leebens-Mack J."/>
            <person name="Jimenez L.E."/>
            <person name="Osbourn A."/>
            <person name="Sattely E.S."/>
        </authorList>
    </citation>
    <scope>NUCLEOTIDE SEQUENCE [LARGE SCALE GENOMIC DNA]</scope>
    <source>
        <strain evidence="2">cv. JPN11</strain>
        <tissue evidence="1">Leaf</tissue>
    </source>
</reference>
<dbReference type="Proteomes" id="UP001164539">
    <property type="component" value="Chromosome 6"/>
</dbReference>
<organism evidence="1 2">
    <name type="scientific">Melia azedarach</name>
    <name type="common">Chinaberry tree</name>
    <dbReference type="NCBI Taxonomy" id="155640"/>
    <lineage>
        <taxon>Eukaryota</taxon>
        <taxon>Viridiplantae</taxon>
        <taxon>Streptophyta</taxon>
        <taxon>Embryophyta</taxon>
        <taxon>Tracheophyta</taxon>
        <taxon>Spermatophyta</taxon>
        <taxon>Magnoliopsida</taxon>
        <taxon>eudicotyledons</taxon>
        <taxon>Gunneridae</taxon>
        <taxon>Pentapetalae</taxon>
        <taxon>rosids</taxon>
        <taxon>malvids</taxon>
        <taxon>Sapindales</taxon>
        <taxon>Meliaceae</taxon>
        <taxon>Melia</taxon>
    </lineage>
</organism>
<protein>
    <submittedName>
        <fullName evidence="1">Ankyrin repeat family protein</fullName>
    </submittedName>
</protein>
<proteinExistence type="predicted"/>
<comment type="caution">
    <text evidence="1">The sequence shown here is derived from an EMBL/GenBank/DDBJ whole genome shotgun (WGS) entry which is preliminary data.</text>
</comment>
<sequence length="392" mass="43983">MESMLYEAALKGSVYTLLELQHKDRFILDKVGKNFLSEGPLHVAALLGHVDFVREVLRQKPELAGELDSQRSSALHKASHKGYVDVVQALFQVNPEMCFARDADGRNPLHLAAMTGRIDVLEELVRATPLAASATTIWGDNILHLCVQHNQFQALKFLLENMDDQELLNAKNDFGMTTFHLAVADKQIEAIKFLTTRTTLKVNALNANGITALDILTQSKRDPKDSEIRELLRRAGAIRAKDIQLSVNELGITKNKSLTSHGYYNQKQKDKGIETVHNKEDNWLEEKRNTLMVVASLIATMAFQACVNPPSNSHSDQYGTFLLYNTIGFLASLSIILLLISGLPLKRRLFVWIFMVIMWIAITAVALTYIVSIGFLADPSSHAEWYSTLHLW</sequence>
<dbReference type="EMBL" id="CM051399">
    <property type="protein sequence ID" value="KAJ4717521.1"/>
    <property type="molecule type" value="Genomic_DNA"/>
</dbReference>
<name>A0ACC1Y1E4_MELAZ</name>
<gene>
    <name evidence="1" type="ORF">OWV82_012385</name>
</gene>
<evidence type="ECO:0000313" key="2">
    <source>
        <dbReference type="Proteomes" id="UP001164539"/>
    </source>
</evidence>
<accession>A0ACC1Y1E4</accession>
<evidence type="ECO:0000313" key="1">
    <source>
        <dbReference type="EMBL" id="KAJ4717521.1"/>
    </source>
</evidence>